<dbReference type="EMBL" id="LUCH01002143">
    <property type="protein sequence ID" value="KAF5401929.1"/>
    <property type="molecule type" value="Genomic_DNA"/>
</dbReference>
<dbReference type="GO" id="GO:0000795">
    <property type="term" value="C:synaptonemal complex"/>
    <property type="evidence" value="ECO:0007669"/>
    <property type="project" value="InterPro"/>
</dbReference>
<feature type="coiled-coil region" evidence="1">
    <location>
        <begin position="125"/>
        <end position="166"/>
    </location>
</feature>
<name>A0A8J4TC18_9TREM</name>
<protein>
    <submittedName>
        <fullName evidence="3">Cyclin B1 interacting protein 1</fullName>
    </submittedName>
</protein>
<dbReference type="GO" id="GO:0007131">
    <property type="term" value="P:reciprocal meiotic recombination"/>
    <property type="evidence" value="ECO:0007669"/>
    <property type="project" value="InterPro"/>
</dbReference>
<dbReference type="AlphaFoldDB" id="A0A8J4TC18"/>
<dbReference type="GO" id="GO:0061630">
    <property type="term" value="F:ubiquitin protein ligase activity"/>
    <property type="evidence" value="ECO:0007669"/>
    <property type="project" value="InterPro"/>
</dbReference>
<feature type="region of interest" description="Disordered" evidence="2">
    <location>
        <begin position="248"/>
        <end position="272"/>
    </location>
</feature>
<dbReference type="OrthoDB" id="441210at2759"/>
<dbReference type="Proteomes" id="UP000748531">
    <property type="component" value="Unassembled WGS sequence"/>
</dbReference>
<evidence type="ECO:0000313" key="4">
    <source>
        <dbReference type="Proteomes" id="UP000748531"/>
    </source>
</evidence>
<accession>A0A8J4TC18</accession>
<keyword evidence="1" id="KW-0175">Coiled coil</keyword>
<comment type="caution">
    <text evidence="3">The sequence shown here is derived from an EMBL/GenBank/DDBJ whole genome shotgun (WGS) entry which is preliminary data.</text>
</comment>
<organism evidence="3 4">
    <name type="scientific">Paragonimus heterotremus</name>
    <dbReference type="NCBI Taxonomy" id="100268"/>
    <lineage>
        <taxon>Eukaryota</taxon>
        <taxon>Metazoa</taxon>
        <taxon>Spiralia</taxon>
        <taxon>Lophotrochozoa</taxon>
        <taxon>Platyhelminthes</taxon>
        <taxon>Trematoda</taxon>
        <taxon>Digenea</taxon>
        <taxon>Plagiorchiida</taxon>
        <taxon>Troglotremata</taxon>
        <taxon>Troglotrematidae</taxon>
        <taxon>Paragonimus</taxon>
    </lineage>
</organism>
<reference evidence="3" key="1">
    <citation type="submission" date="2019-05" db="EMBL/GenBank/DDBJ databases">
        <title>Annotation for the trematode Paragonimus heterotremus.</title>
        <authorList>
            <person name="Choi Y.-J."/>
        </authorList>
    </citation>
    <scope>NUCLEOTIDE SEQUENCE</scope>
    <source>
        <strain evidence="3">LC</strain>
    </source>
</reference>
<dbReference type="PANTHER" id="PTHR14305:SF0">
    <property type="entry name" value="E3 UBIQUITIN-PROTEIN LIGASE CCNB1IP1"/>
    <property type="match status" value="1"/>
</dbReference>
<dbReference type="InterPro" id="IPR042448">
    <property type="entry name" value="CCNB1IP1"/>
</dbReference>
<keyword evidence="4" id="KW-1185">Reference proteome</keyword>
<evidence type="ECO:0000256" key="1">
    <source>
        <dbReference type="SAM" id="Coils"/>
    </source>
</evidence>
<proteinExistence type="predicted"/>
<dbReference type="PANTHER" id="PTHR14305">
    <property type="entry name" value="E3 UBIQUITIN-PROTEIN LIGASE CCNB1IP1"/>
    <property type="match status" value="1"/>
</dbReference>
<sequence>MLLCNYRKCKQPLRICAIATACRHIFCMDHNPLQIKGSDGVIQCPVCRTRLKDTCEIMEVDMQPCEQFKTMILMGQNPDTIFDVCKRALEFYTFQKSQETKYYEYVNYKLTEKLKNMETHCKAVVSNLESKGHRLQSEKDALVKECEELRDHLVASGQKLSQLESELHKLSLLQKSDCAQGTKDSLNISRERFRSRPLNEPRSDETVCSKFPRCSPDSTYASPGTFALRSGFPLPNFRKHFESSSMFSHLRGTTQKSGASEPSPHNVNDSFKNVPRISSSLFFR</sequence>
<evidence type="ECO:0000256" key="2">
    <source>
        <dbReference type="SAM" id="MobiDB-lite"/>
    </source>
</evidence>
<evidence type="ECO:0000313" key="3">
    <source>
        <dbReference type="EMBL" id="KAF5401929.1"/>
    </source>
</evidence>
<gene>
    <name evidence="3" type="ORF">PHET_04853</name>
</gene>